<protein>
    <recommendedName>
        <fullName evidence="9">Endonuclease/exonuclease/phosphatase domain-containing protein</fullName>
    </recommendedName>
</protein>
<dbReference type="GO" id="GO:0005634">
    <property type="term" value="C:nucleus"/>
    <property type="evidence" value="ECO:0007669"/>
    <property type="project" value="TreeGrafter"/>
</dbReference>
<dbReference type="GO" id="GO:0046872">
    <property type="term" value="F:metal ion binding"/>
    <property type="evidence" value="ECO:0007669"/>
    <property type="project" value="UniProtKB-KW"/>
</dbReference>
<keyword evidence="6" id="KW-0464">Manganese</keyword>
<evidence type="ECO:0000256" key="3">
    <source>
        <dbReference type="ARBA" id="ARBA00022801"/>
    </source>
</evidence>
<evidence type="ECO:0000256" key="6">
    <source>
        <dbReference type="PIRSR" id="PIRSR604808-2"/>
    </source>
</evidence>
<feature type="domain" description="Endonuclease/exonuclease/phosphatase" evidence="9">
    <location>
        <begin position="24"/>
        <end position="359"/>
    </location>
</feature>
<evidence type="ECO:0000313" key="10">
    <source>
        <dbReference type="EMBL" id="KAA0150275.1"/>
    </source>
</evidence>
<dbReference type="PANTHER" id="PTHR22748">
    <property type="entry name" value="AP ENDONUCLEASE"/>
    <property type="match status" value="1"/>
</dbReference>
<evidence type="ECO:0000256" key="7">
    <source>
        <dbReference type="PIRSR" id="PIRSR604808-3"/>
    </source>
</evidence>
<feature type="site" description="Interaction with DNA substrate" evidence="7">
    <location>
        <position position="359"/>
    </location>
</feature>
<dbReference type="InterPro" id="IPR036691">
    <property type="entry name" value="Endo/exonu/phosph_ase_sf"/>
</dbReference>
<name>A0A5A8CBH3_CAFRO</name>
<evidence type="ECO:0000259" key="9">
    <source>
        <dbReference type="Pfam" id="PF03372"/>
    </source>
</evidence>
<keyword evidence="4 6" id="KW-0460">Magnesium</keyword>
<dbReference type="PROSITE" id="PS51435">
    <property type="entry name" value="AP_NUCLEASE_F1_4"/>
    <property type="match status" value="1"/>
</dbReference>
<comment type="caution">
    <text evidence="10">The sequence shown here is derived from an EMBL/GenBank/DDBJ whole genome shotgun (WGS) entry which is preliminary data.</text>
</comment>
<dbReference type="EMBL" id="VLTL01000233">
    <property type="protein sequence ID" value="KAA0150275.1"/>
    <property type="molecule type" value="Genomic_DNA"/>
</dbReference>
<feature type="binding site" evidence="6">
    <location>
        <position position="61"/>
    </location>
    <ligand>
        <name>Mg(2+)</name>
        <dbReference type="ChEBI" id="CHEBI:18420"/>
        <label>1</label>
    </ligand>
</feature>
<accession>A0A5A8CBH3</accession>
<evidence type="ECO:0000256" key="8">
    <source>
        <dbReference type="SAM" id="MobiDB-lite"/>
    </source>
</evidence>
<evidence type="ECO:0000256" key="4">
    <source>
        <dbReference type="ARBA" id="ARBA00022842"/>
    </source>
</evidence>
<sequence>MAAAPAASAHATRVPAKAASHRILTWNCAGWAAVEPQARRQHGSLAAFLDHTLADVVLVQEHKLTRDKVKRELAMLNARGEAASGWETYWAFSTTKTGYSGTLTAVRKGSGLEPVEAASDALGREFDDEGRCVLTRHGVSPGGMTLVNVYTPNGGDRPARARLAFKLRFLARLRALIDSERAAGRRVVLAGDLNIPRSARDAFWSADGSSELGYSDEETGWLAAICGADDPSEGGVPPAAWQGEVRSAGAARAGARSDRASERAGHVSDESETAACSDAGGVAACAGSRGAQAACAPLVDTFRACHPAADGAFTVWDQRKAARTRNQGVRIDFVMLDRELQHTLRGAAIVYTPPAWSDHVAVCADVDLPPPVLNGRPESAKAPPLAAERWPELRSAGKSLASFFGRAPKRPAGSPDPPKSAGAKRPR</sequence>
<feature type="active site" description="Proton acceptor" evidence="5">
    <location>
        <position position="359"/>
    </location>
</feature>
<evidence type="ECO:0000256" key="2">
    <source>
        <dbReference type="ARBA" id="ARBA00022723"/>
    </source>
</evidence>
<evidence type="ECO:0000256" key="1">
    <source>
        <dbReference type="ARBA" id="ARBA00007092"/>
    </source>
</evidence>
<dbReference type="InterPro" id="IPR005135">
    <property type="entry name" value="Endo/exonuclease/phosphatase"/>
</dbReference>
<dbReference type="InterPro" id="IPR004808">
    <property type="entry name" value="AP_endonuc_1"/>
</dbReference>
<dbReference type="GO" id="GO:0003906">
    <property type="term" value="F:DNA-(apurinic or apyrimidinic site) endonuclease activity"/>
    <property type="evidence" value="ECO:0007669"/>
    <property type="project" value="TreeGrafter"/>
</dbReference>
<comment type="cofactor">
    <cofactor evidence="6">
        <name>Mg(2+)</name>
        <dbReference type="ChEBI" id="CHEBI:18420"/>
    </cofactor>
    <cofactor evidence="6">
        <name>Mn(2+)</name>
        <dbReference type="ChEBI" id="CHEBI:29035"/>
    </cofactor>
    <text evidence="6">Probably binds two magnesium or manganese ions per subunit.</text>
</comment>
<feature type="binding site" evidence="6">
    <location>
        <position position="194"/>
    </location>
    <ligand>
        <name>Mg(2+)</name>
        <dbReference type="ChEBI" id="CHEBI:18420"/>
        <label>1</label>
    </ligand>
</feature>
<feature type="binding site" evidence="6">
    <location>
        <position position="359"/>
    </location>
    <ligand>
        <name>Mg(2+)</name>
        <dbReference type="ChEBI" id="CHEBI:18420"/>
        <label>1</label>
    </ligand>
</feature>
<feature type="site" description="Important for catalytic activity" evidence="7">
    <location>
        <position position="332"/>
    </location>
</feature>
<feature type="binding site" evidence="6">
    <location>
        <position position="27"/>
    </location>
    <ligand>
        <name>Mg(2+)</name>
        <dbReference type="ChEBI" id="CHEBI:18420"/>
        <label>1</label>
    </ligand>
</feature>
<dbReference type="PANTHER" id="PTHR22748:SF4">
    <property type="entry name" value="DNA-(APURINIC OR APYRIMIDINIC SITE) ENDONUCLEASE 2"/>
    <property type="match status" value="1"/>
</dbReference>
<dbReference type="GO" id="GO:0006284">
    <property type="term" value="P:base-excision repair"/>
    <property type="evidence" value="ECO:0007669"/>
    <property type="project" value="TreeGrafter"/>
</dbReference>
<dbReference type="AlphaFoldDB" id="A0A5A8CBH3"/>
<feature type="binding site" evidence="6">
    <location>
        <position position="358"/>
    </location>
    <ligand>
        <name>Mg(2+)</name>
        <dbReference type="ChEBI" id="CHEBI:18420"/>
        <label>1</label>
    </ligand>
</feature>
<comment type="similarity">
    <text evidence="1">Belongs to the DNA repair enzymes AP/ExoA family.</text>
</comment>
<dbReference type="GO" id="GO:0008311">
    <property type="term" value="F:double-stranded DNA 3'-5' DNA exonuclease activity"/>
    <property type="evidence" value="ECO:0007669"/>
    <property type="project" value="TreeGrafter"/>
</dbReference>
<feature type="binding site" evidence="6">
    <location>
        <position position="192"/>
    </location>
    <ligand>
        <name>Mg(2+)</name>
        <dbReference type="ChEBI" id="CHEBI:18420"/>
        <label>1</label>
    </ligand>
</feature>
<evidence type="ECO:0000313" key="11">
    <source>
        <dbReference type="Proteomes" id="UP000324907"/>
    </source>
</evidence>
<feature type="site" description="Transition state stabilizer" evidence="7">
    <location>
        <position position="194"/>
    </location>
</feature>
<dbReference type="SUPFAM" id="SSF56219">
    <property type="entry name" value="DNase I-like"/>
    <property type="match status" value="1"/>
</dbReference>
<keyword evidence="3" id="KW-0378">Hydrolase</keyword>
<feature type="active site" description="Proton donor/acceptor" evidence="5">
    <location>
        <position position="192"/>
    </location>
</feature>
<dbReference type="Gene3D" id="3.60.10.10">
    <property type="entry name" value="Endonuclease/exonuclease/phosphatase"/>
    <property type="match status" value="1"/>
</dbReference>
<evidence type="ECO:0000256" key="5">
    <source>
        <dbReference type="PIRSR" id="PIRSR604808-1"/>
    </source>
</evidence>
<reference evidence="10 11" key="1">
    <citation type="submission" date="2019-07" db="EMBL/GenBank/DDBJ databases">
        <title>Genomes of Cafeteria roenbergensis.</title>
        <authorList>
            <person name="Fischer M.G."/>
            <person name="Hackl T."/>
            <person name="Roman M."/>
        </authorList>
    </citation>
    <scope>NUCLEOTIDE SEQUENCE [LARGE SCALE GENOMIC DNA]</scope>
    <source>
        <strain evidence="10 11">RCC970-E3</strain>
    </source>
</reference>
<proteinExistence type="inferred from homology"/>
<feature type="active site" evidence="5">
    <location>
        <position position="150"/>
    </location>
</feature>
<dbReference type="Pfam" id="PF03372">
    <property type="entry name" value="Exo_endo_phos"/>
    <property type="match status" value="1"/>
</dbReference>
<dbReference type="GO" id="GO:0008081">
    <property type="term" value="F:phosphoric diester hydrolase activity"/>
    <property type="evidence" value="ECO:0007669"/>
    <property type="project" value="TreeGrafter"/>
</dbReference>
<gene>
    <name evidence="10" type="ORF">FNF28_07276</name>
</gene>
<feature type="region of interest" description="Disordered" evidence="8">
    <location>
        <begin position="401"/>
        <end position="427"/>
    </location>
</feature>
<organism evidence="10 11">
    <name type="scientific">Cafeteria roenbergensis</name>
    <name type="common">Marine flagellate</name>
    <dbReference type="NCBI Taxonomy" id="33653"/>
    <lineage>
        <taxon>Eukaryota</taxon>
        <taxon>Sar</taxon>
        <taxon>Stramenopiles</taxon>
        <taxon>Bigyra</taxon>
        <taxon>Opalozoa</taxon>
        <taxon>Bicosoecida</taxon>
        <taxon>Cafeteriaceae</taxon>
        <taxon>Cafeteria</taxon>
    </lineage>
</organism>
<dbReference type="Proteomes" id="UP000324907">
    <property type="component" value="Unassembled WGS sequence"/>
</dbReference>
<keyword evidence="2 6" id="KW-0479">Metal-binding</keyword>